<gene>
    <name evidence="5" type="ORF">LUZ62_057048</name>
</gene>
<proteinExistence type="inferred from homology"/>
<dbReference type="InterPro" id="IPR005202">
    <property type="entry name" value="TF_GRAS"/>
</dbReference>
<dbReference type="PROSITE" id="PS50985">
    <property type="entry name" value="GRAS"/>
    <property type="match status" value="1"/>
</dbReference>
<organism evidence="5 6">
    <name type="scientific">Rhynchospora pubera</name>
    <dbReference type="NCBI Taxonomy" id="906938"/>
    <lineage>
        <taxon>Eukaryota</taxon>
        <taxon>Viridiplantae</taxon>
        <taxon>Streptophyta</taxon>
        <taxon>Embryophyta</taxon>
        <taxon>Tracheophyta</taxon>
        <taxon>Spermatophyta</taxon>
        <taxon>Magnoliopsida</taxon>
        <taxon>Liliopsida</taxon>
        <taxon>Poales</taxon>
        <taxon>Cyperaceae</taxon>
        <taxon>Cyperoideae</taxon>
        <taxon>Rhynchosporeae</taxon>
        <taxon>Rhynchospora</taxon>
    </lineage>
</organism>
<feature type="region of interest" description="Leucine repeat I (LRI)" evidence="3">
    <location>
        <begin position="255"/>
        <end position="315"/>
    </location>
</feature>
<feature type="coiled-coil region" evidence="4">
    <location>
        <begin position="218"/>
        <end position="249"/>
    </location>
</feature>
<evidence type="ECO:0000313" key="5">
    <source>
        <dbReference type="EMBL" id="KAJ4772791.1"/>
    </source>
</evidence>
<feature type="region of interest" description="Leucine repeat II (LRII)" evidence="3">
    <location>
        <begin position="415"/>
        <end position="447"/>
    </location>
</feature>
<accession>A0AAV8DZZ5</accession>
<comment type="caution">
    <text evidence="3">Lacks conserved residue(s) required for the propagation of feature annotation.</text>
</comment>
<feature type="region of interest" description="SAW" evidence="3">
    <location>
        <begin position="554"/>
        <end position="630"/>
    </location>
</feature>
<evidence type="ECO:0000256" key="3">
    <source>
        <dbReference type="PROSITE-ProRule" id="PRU01191"/>
    </source>
</evidence>
<dbReference type="EMBL" id="JAMFTS010000003">
    <property type="protein sequence ID" value="KAJ4772791.1"/>
    <property type="molecule type" value="Genomic_DNA"/>
</dbReference>
<reference evidence="5" key="1">
    <citation type="submission" date="2022-08" db="EMBL/GenBank/DDBJ databases">
        <authorList>
            <person name="Marques A."/>
        </authorList>
    </citation>
    <scope>NUCLEOTIDE SEQUENCE</scope>
    <source>
        <strain evidence="5">RhyPub2mFocal</strain>
        <tissue evidence="5">Leaves</tissue>
    </source>
</reference>
<keyword evidence="6" id="KW-1185">Reference proteome</keyword>
<dbReference type="PANTHER" id="PTHR31636">
    <property type="entry name" value="OSJNBA0084A10.13 PROTEIN-RELATED"/>
    <property type="match status" value="1"/>
</dbReference>
<keyword evidence="2" id="KW-0804">Transcription</keyword>
<feature type="short sequence motif" description="VHIID" evidence="3">
    <location>
        <begin position="365"/>
        <end position="369"/>
    </location>
</feature>
<evidence type="ECO:0000313" key="6">
    <source>
        <dbReference type="Proteomes" id="UP001140206"/>
    </source>
</evidence>
<keyword evidence="1" id="KW-0805">Transcription regulation</keyword>
<dbReference type="Pfam" id="PF03514">
    <property type="entry name" value="GRAS"/>
    <property type="match status" value="1"/>
</dbReference>
<comment type="similarity">
    <text evidence="3">Belongs to the GRAS family.</text>
</comment>
<name>A0AAV8DZZ5_9POAL</name>
<sequence length="637" mass="73197">MGSIPENQMLTEDKLEVLSGKDQQKKTLTSSNYSNIALKATLNFISQILLEEDAKDTFSHEESVVNGMEKLFYDILSKKHPDGPDTVDESDTLEQKQAYFHSVVHKFSYQSDSDNLVTINASEFDKGVEEGNKCLPSIDQLIVNFKAKKLSVASTSEQGDDLVRVDFDGEKEKDENFVRNQLRDKNKSNIDDLDHLEGRKCKVSAPSLEETARRSNLFDEVLLKHDNYKQELSNLRKAVQREASKFSENDREEEEDIKALLIQCSHAVYANDYRMAENLIKLIRNQSSLDGDWTQRMAFAFADALEARLTGTGSELWRRLSAKRISTLEILKIAQLIITFCPFARTSIYYANRTILNMAKKTGVLHIVDLGIGFGFQWPSVIQGLSDQNMKATKLRITGVDFPRPGFRPAELVEETGRRLEDYARSFNVPFEYHGMASKNWETISLDDLKITKGEVLIVNCFWCLKHIGDEAVSLNSPRDQILQLIYKMKPHIFFDGVHNIQSFSPFFITRFRQCLNLYSALFEILDILVPRDNKQRQTMERHFMARDILNVLACEGSDWTMKPETYKQWHQRNLRAGLEPIPLDLAIVKECREILTEAYNNKIFFMEEDGNWLLQGWNGRVFDALSTWKPKSAQTS</sequence>
<evidence type="ECO:0000256" key="1">
    <source>
        <dbReference type="ARBA" id="ARBA00023015"/>
    </source>
</evidence>
<comment type="caution">
    <text evidence="5">The sequence shown here is derived from an EMBL/GenBank/DDBJ whole genome shotgun (WGS) entry which is preliminary data.</text>
</comment>
<evidence type="ECO:0000256" key="2">
    <source>
        <dbReference type="ARBA" id="ARBA00023163"/>
    </source>
</evidence>
<dbReference type="AlphaFoldDB" id="A0AAV8DZZ5"/>
<protein>
    <submittedName>
        <fullName evidence="5">GRAS transcription factor</fullName>
    </submittedName>
</protein>
<feature type="region of interest" description="VHIID" evidence="3">
    <location>
        <begin position="334"/>
        <end position="399"/>
    </location>
</feature>
<keyword evidence="4" id="KW-0175">Coiled coil</keyword>
<evidence type="ECO:0000256" key="4">
    <source>
        <dbReference type="SAM" id="Coils"/>
    </source>
</evidence>
<dbReference type="Proteomes" id="UP001140206">
    <property type="component" value="Chromosome 3"/>
</dbReference>